<keyword evidence="1" id="KW-0472">Membrane</keyword>
<evidence type="ECO:0000313" key="2">
    <source>
        <dbReference type="EMBL" id="PWV03863.1"/>
    </source>
</evidence>
<reference evidence="2 3" key="1">
    <citation type="journal article" date="2018" name="Microb. Genom.">
        <title>Expanding an expanded genome: long-read sequencing of Trypanosoma cruzi.</title>
        <authorList>
            <person name="Berna L."/>
            <person name="Rodriguez M."/>
            <person name="Chiribao M.L."/>
            <person name="Parodi-Talice A."/>
            <person name="Pita S."/>
            <person name="Rijo G."/>
            <person name="Alvarez-Valin F."/>
            <person name="Robello C."/>
        </authorList>
    </citation>
    <scope>NUCLEOTIDE SEQUENCE [LARGE SCALE GENOMIC DNA]</scope>
    <source>
        <strain evidence="2 3">TCC</strain>
    </source>
</reference>
<dbReference type="OrthoDB" id="241216at2759"/>
<comment type="caution">
    <text evidence="2">The sequence shown here is derived from an EMBL/GenBank/DDBJ whole genome shotgun (WGS) entry which is preliminary data.</text>
</comment>
<dbReference type="VEuPathDB" id="TriTrypDB:TCSYLVIO_004835"/>
<dbReference type="VEuPathDB" id="TriTrypDB:BCY84_10998"/>
<keyword evidence="1" id="KW-1133">Transmembrane helix</keyword>
<dbReference type="Proteomes" id="UP000246078">
    <property type="component" value="Unassembled WGS sequence"/>
</dbReference>
<organism evidence="2 3">
    <name type="scientific">Trypanosoma cruzi</name>
    <dbReference type="NCBI Taxonomy" id="5693"/>
    <lineage>
        <taxon>Eukaryota</taxon>
        <taxon>Discoba</taxon>
        <taxon>Euglenozoa</taxon>
        <taxon>Kinetoplastea</taxon>
        <taxon>Metakinetoplastina</taxon>
        <taxon>Trypanosomatida</taxon>
        <taxon>Trypanosomatidae</taxon>
        <taxon>Trypanosoma</taxon>
        <taxon>Schizotrypanum</taxon>
    </lineage>
</organism>
<feature type="transmembrane region" description="Helical" evidence="1">
    <location>
        <begin position="258"/>
        <end position="279"/>
    </location>
</feature>
<dbReference type="VEuPathDB" id="TriTrypDB:C3747_167g10"/>
<sequence>MCSFFLMMTGFLETSFYLFLLFFLFGWSIFHVNALAEDGDMLVHSRNATVGEFPSGVSLCPRTAPIYCAFPGMLGYYCVRAGEKCCNAFEGGGIGCQQGEMCCPGVYKASCCGFSETCGIDASNRSLCVKDRCAVHSDVDSCLTDQGEMGCRWCCAERRCVSSVHQCINEKPITRGEMCYSPCQYADTCRRCLRGAISNNSHSVSCVWCCSTQSCIPRSEISNCAQDQFFLKLVDCDECLEGGRGVLFWLQYAAISSLPSAVIVLLVGAATIGLALPYAMRCSILRRQQPDVDDARIHAPETRGSSVRRHGFNNCDGAVRRWWMRGRSAKNTLSHDELGYNRVISCSSCHCILHVQRLVKEILGGVSKLPRERQESNMNRVLPSAVDATSIPQRDVFLGNGGDNNNKDDDDDDAVVILLPCNHLFCYPCMGLDSSRRVRGSRSKDLIFQSGGKAGVEAKCRDISSEFLEKDKSQSQGQLKETKMTEEMIVMAHCRGVCPRCGRGVKDNILIEHIVRL</sequence>
<proteinExistence type="predicted"/>
<dbReference type="VEuPathDB" id="TriTrypDB:TcG_07424"/>
<dbReference type="VEuPathDB" id="TriTrypDB:Tc_MARK_2829"/>
<dbReference type="VEuPathDB" id="TriTrypDB:TCDM_06779"/>
<protein>
    <recommendedName>
        <fullName evidence="4">RING-type domain-containing protein</fullName>
    </recommendedName>
</protein>
<dbReference type="VEuPathDB" id="TriTrypDB:TcBrA4_0015130"/>
<gene>
    <name evidence="2" type="ORF">C3747_167g10</name>
</gene>
<dbReference type="VEuPathDB" id="TriTrypDB:C4B63_113g36"/>
<dbReference type="VEuPathDB" id="TriTrypDB:TcCLB.509105.110"/>
<dbReference type="EMBL" id="PRFC01000167">
    <property type="protein sequence ID" value="PWV03863.1"/>
    <property type="molecule type" value="Genomic_DNA"/>
</dbReference>
<dbReference type="VEuPathDB" id="TriTrypDB:TcCLB.466529.9"/>
<evidence type="ECO:0000313" key="3">
    <source>
        <dbReference type="Proteomes" id="UP000246078"/>
    </source>
</evidence>
<accession>A0A2V2W825</accession>
<dbReference type="AlphaFoldDB" id="A0A2V2W825"/>
<keyword evidence="1" id="KW-0812">Transmembrane</keyword>
<evidence type="ECO:0000256" key="1">
    <source>
        <dbReference type="SAM" id="Phobius"/>
    </source>
</evidence>
<dbReference type="VEuPathDB" id="TriTrypDB:TcCL_NonESM02861"/>
<name>A0A2V2W825_TRYCR</name>
<evidence type="ECO:0008006" key="4">
    <source>
        <dbReference type="Google" id="ProtNLM"/>
    </source>
</evidence>